<feature type="compositionally biased region" description="Polar residues" evidence="5">
    <location>
        <begin position="257"/>
        <end position="276"/>
    </location>
</feature>
<dbReference type="AlphaFoldDB" id="A0A7D9DPU6"/>
<dbReference type="InterPro" id="IPR006612">
    <property type="entry name" value="THAP_Znf"/>
</dbReference>
<feature type="region of interest" description="Disordered" evidence="5">
    <location>
        <begin position="657"/>
        <end position="678"/>
    </location>
</feature>
<keyword evidence="4" id="KW-0238">DNA-binding</keyword>
<evidence type="ECO:0000313" key="6">
    <source>
        <dbReference type="EMBL" id="CAB3990790.1"/>
    </source>
</evidence>
<evidence type="ECO:0000256" key="4">
    <source>
        <dbReference type="ARBA" id="ARBA00023125"/>
    </source>
</evidence>
<evidence type="ECO:0000256" key="3">
    <source>
        <dbReference type="ARBA" id="ARBA00022833"/>
    </source>
</evidence>
<evidence type="ECO:0000256" key="5">
    <source>
        <dbReference type="SAM" id="MobiDB-lite"/>
    </source>
</evidence>
<reference evidence="6" key="1">
    <citation type="submission" date="2020-04" db="EMBL/GenBank/DDBJ databases">
        <authorList>
            <person name="Alioto T."/>
            <person name="Alioto T."/>
            <person name="Gomez Garrido J."/>
        </authorList>
    </citation>
    <scope>NUCLEOTIDE SEQUENCE</scope>
    <source>
        <strain evidence="6">A484AB</strain>
    </source>
</reference>
<dbReference type="PROSITE" id="PS50950">
    <property type="entry name" value="ZF_THAP"/>
    <property type="match status" value="1"/>
</dbReference>
<accession>A0A7D9DPU6</accession>
<evidence type="ECO:0000313" key="7">
    <source>
        <dbReference type="Proteomes" id="UP001152795"/>
    </source>
</evidence>
<dbReference type="GO" id="GO:0003677">
    <property type="term" value="F:DNA binding"/>
    <property type="evidence" value="ECO:0007669"/>
    <property type="project" value="UniProtKB-UniRule"/>
</dbReference>
<organism evidence="6 7">
    <name type="scientific">Paramuricea clavata</name>
    <name type="common">Red gorgonian</name>
    <name type="synonym">Violescent sea-whip</name>
    <dbReference type="NCBI Taxonomy" id="317549"/>
    <lineage>
        <taxon>Eukaryota</taxon>
        <taxon>Metazoa</taxon>
        <taxon>Cnidaria</taxon>
        <taxon>Anthozoa</taxon>
        <taxon>Octocorallia</taxon>
        <taxon>Malacalcyonacea</taxon>
        <taxon>Plexauridae</taxon>
        <taxon>Paramuricea</taxon>
    </lineage>
</organism>
<dbReference type="SUPFAM" id="SSF57716">
    <property type="entry name" value="Glucocorticoid receptor-like (DNA-binding domain)"/>
    <property type="match status" value="1"/>
</dbReference>
<keyword evidence="1" id="KW-0479">Metal-binding</keyword>
<proteinExistence type="predicted"/>
<keyword evidence="7" id="KW-1185">Reference proteome</keyword>
<dbReference type="InterPro" id="IPR012337">
    <property type="entry name" value="RNaseH-like_sf"/>
</dbReference>
<dbReference type="SUPFAM" id="SSF53098">
    <property type="entry name" value="Ribonuclease H-like"/>
    <property type="match status" value="1"/>
</dbReference>
<feature type="compositionally biased region" description="Basic and acidic residues" evidence="5">
    <location>
        <begin position="664"/>
        <end position="678"/>
    </location>
</feature>
<protein>
    <submittedName>
        <fullName evidence="6">THAP domain-containing 2</fullName>
    </submittedName>
</protein>
<dbReference type="Gene3D" id="3.30.420.10">
    <property type="entry name" value="Ribonuclease H-like superfamily/Ribonuclease H"/>
    <property type="match status" value="1"/>
</dbReference>
<sequence>MPHCTVPLCTNGSRKTKGTDISYHRLPNGPLRSVWLRNLRRENPRERANTYVCSAHFAPDCFEPNAEVIPGFKKRKTLKPSAVPTMCAFPTKGNENKTRLSSVKQIRNRTRKVAKTLEQDIFVLDADSCYANENIESSNADVEQTTCTSTRHIETMTQDKEVQVQPFIKTFKTVGTQTEHLHMQGNTKIHPDDINKLCHLEDHSYSLGPNNNSSTDDNKDTVEPCTTPCTPVTEEQLTLVECDDVQNGVIVELKKQGPSNDADNDSLSDTGSSYCPSASDDDSETDDEYSIDTAPAVEKKIIVFEIVQHTWITSQNALVKKLKQSDSVDVCGDGRCDSPGHSAKYGTYTLMDEKTNLIIEFNLVQVTEVTSSNAMEYEGCKRTLNSIVKKKIPIRCLTTDRHTTITAKMRTNYPNIVHQYDVWHLRKWVTKKLSKKAKKKDCQELLPWIQSVSNHLWWCSVTCEQNADVLREKWLSLLHHITGKHCWRASKEFTLVKKCGHPRISRKDQKEIVWVENGFPAHVALEEVITNKKLLKDLAKLTEFHHTGELESYHSLMTKYAPKREHFCYNGMVARTQLAVLDHNANVNRAQAEVKKGSKQSEKRFKIVCGKQRKNWVAKEIKTPKSYSYVEGMMNDVILCKKGKKFKYKPKIQAKCIAPTPKPPKQDVIEKRLSNKQK</sequence>
<dbReference type="PANTHER" id="PTHR31751">
    <property type="entry name" value="SI:CH211-108C17.2-RELATED-RELATED"/>
    <property type="match status" value="1"/>
</dbReference>
<dbReference type="GO" id="GO:0008270">
    <property type="term" value="F:zinc ion binding"/>
    <property type="evidence" value="ECO:0007669"/>
    <property type="project" value="UniProtKB-KW"/>
</dbReference>
<dbReference type="SMART" id="SM00692">
    <property type="entry name" value="DM3"/>
    <property type="match status" value="1"/>
</dbReference>
<evidence type="ECO:0000256" key="1">
    <source>
        <dbReference type="ARBA" id="ARBA00022723"/>
    </source>
</evidence>
<dbReference type="Pfam" id="PF05485">
    <property type="entry name" value="THAP"/>
    <property type="match status" value="1"/>
</dbReference>
<name>A0A7D9DPU6_PARCT</name>
<gene>
    <name evidence="6" type="ORF">PACLA_8A042597</name>
</gene>
<dbReference type="SMART" id="SM00980">
    <property type="entry name" value="THAP"/>
    <property type="match status" value="1"/>
</dbReference>
<keyword evidence="2" id="KW-0863">Zinc-finger</keyword>
<dbReference type="PANTHER" id="PTHR31751:SF42">
    <property type="entry name" value="PROTEIN CBG10204"/>
    <property type="match status" value="1"/>
</dbReference>
<evidence type="ECO:0000256" key="2">
    <source>
        <dbReference type="ARBA" id="ARBA00022771"/>
    </source>
</evidence>
<dbReference type="Proteomes" id="UP001152795">
    <property type="component" value="Unassembled WGS sequence"/>
</dbReference>
<dbReference type="InterPro" id="IPR036397">
    <property type="entry name" value="RNaseH_sf"/>
</dbReference>
<feature type="compositionally biased region" description="Acidic residues" evidence="5">
    <location>
        <begin position="279"/>
        <end position="289"/>
    </location>
</feature>
<keyword evidence="3" id="KW-0862">Zinc</keyword>
<comment type="caution">
    <text evidence="6">The sequence shown here is derived from an EMBL/GenBank/DDBJ whole genome shotgun (WGS) entry which is preliminary data.</text>
</comment>
<dbReference type="OrthoDB" id="6141328at2759"/>
<feature type="region of interest" description="Disordered" evidence="5">
    <location>
        <begin position="253"/>
        <end position="289"/>
    </location>
</feature>
<dbReference type="EMBL" id="CACRXK020001726">
    <property type="protein sequence ID" value="CAB3990790.1"/>
    <property type="molecule type" value="Genomic_DNA"/>
</dbReference>